<dbReference type="PANTHER" id="PTHR43133:SF8">
    <property type="entry name" value="RNA POLYMERASE SIGMA FACTOR HI_1459-RELATED"/>
    <property type="match status" value="1"/>
</dbReference>
<evidence type="ECO:0000256" key="1">
    <source>
        <dbReference type="ARBA" id="ARBA00010641"/>
    </source>
</evidence>
<gene>
    <name evidence="8" type="ORF">QNI22_21140</name>
</gene>
<evidence type="ECO:0000256" key="2">
    <source>
        <dbReference type="ARBA" id="ARBA00023015"/>
    </source>
</evidence>
<keyword evidence="2" id="KW-0805">Transcription regulation</keyword>
<dbReference type="SUPFAM" id="SSF88659">
    <property type="entry name" value="Sigma3 and sigma4 domains of RNA polymerase sigma factors"/>
    <property type="match status" value="1"/>
</dbReference>
<keyword evidence="4" id="KW-0238">DNA-binding</keyword>
<accession>A0AAE3R7W4</accession>
<dbReference type="GO" id="GO:0003677">
    <property type="term" value="F:DNA binding"/>
    <property type="evidence" value="ECO:0007669"/>
    <property type="project" value="UniProtKB-KW"/>
</dbReference>
<keyword evidence="9" id="KW-1185">Reference proteome</keyword>
<evidence type="ECO:0000256" key="4">
    <source>
        <dbReference type="ARBA" id="ARBA00023125"/>
    </source>
</evidence>
<dbReference type="InterPro" id="IPR013325">
    <property type="entry name" value="RNA_pol_sigma_r2"/>
</dbReference>
<evidence type="ECO:0000313" key="9">
    <source>
        <dbReference type="Proteomes" id="UP001232063"/>
    </source>
</evidence>
<keyword evidence="3" id="KW-0731">Sigma factor</keyword>
<comment type="similarity">
    <text evidence="1">Belongs to the sigma-70 factor family. ECF subfamily.</text>
</comment>
<comment type="caution">
    <text evidence="8">The sequence shown here is derived from an EMBL/GenBank/DDBJ whole genome shotgun (WGS) entry which is preliminary data.</text>
</comment>
<organism evidence="8 9">
    <name type="scientific">Xanthocytophaga agilis</name>
    <dbReference type="NCBI Taxonomy" id="3048010"/>
    <lineage>
        <taxon>Bacteria</taxon>
        <taxon>Pseudomonadati</taxon>
        <taxon>Bacteroidota</taxon>
        <taxon>Cytophagia</taxon>
        <taxon>Cytophagales</taxon>
        <taxon>Rhodocytophagaceae</taxon>
        <taxon>Xanthocytophaga</taxon>
    </lineage>
</organism>
<dbReference type="RefSeq" id="WP_314513716.1">
    <property type="nucleotide sequence ID" value="NZ_JASJOU010000007.1"/>
</dbReference>
<dbReference type="NCBIfam" id="TIGR02937">
    <property type="entry name" value="sigma70-ECF"/>
    <property type="match status" value="1"/>
</dbReference>
<dbReference type="InterPro" id="IPR014284">
    <property type="entry name" value="RNA_pol_sigma-70_dom"/>
</dbReference>
<dbReference type="InterPro" id="IPR036388">
    <property type="entry name" value="WH-like_DNA-bd_sf"/>
</dbReference>
<dbReference type="InterPro" id="IPR013324">
    <property type="entry name" value="RNA_pol_sigma_r3/r4-like"/>
</dbReference>
<dbReference type="PANTHER" id="PTHR43133">
    <property type="entry name" value="RNA POLYMERASE ECF-TYPE SIGMA FACTO"/>
    <property type="match status" value="1"/>
</dbReference>
<dbReference type="SUPFAM" id="SSF88946">
    <property type="entry name" value="Sigma2 domain of RNA polymerase sigma factors"/>
    <property type="match status" value="1"/>
</dbReference>
<protein>
    <submittedName>
        <fullName evidence="8">RNA polymerase sigma factor</fullName>
    </submittedName>
</protein>
<dbReference type="Gene3D" id="1.10.10.10">
    <property type="entry name" value="Winged helix-like DNA-binding domain superfamily/Winged helix DNA-binding domain"/>
    <property type="match status" value="1"/>
</dbReference>
<dbReference type="GO" id="GO:0016987">
    <property type="term" value="F:sigma factor activity"/>
    <property type="evidence" value="ECO:0007669"/>
    <property type="project" value="UniProtKB-KW"/>
</dbReference>
<evidence type="ECO:0000313" key="8">
    <source>
        <dbReference type="EMBL" id="MDJ1503187.1"/>
    </source>
</evidence>
<feature type="domain" description="RNA polymerase sigma factor 70 region 4 type 2" evidence="7">
    <location>
        <begin position="98"/>
        <end position="147"/>
    </location>
</feature>
<name>A0AAE3R7W4_9BACT</name>
<dbReference type="InterPro" id="IPR013249">
    <property type="entry name" value="RNA_pol_sigma70_r4_t2"/>
</dbReference>
<feature type="domain" description="RNA polymerase sigma-70 region 2" evidence="6">
    <location>
        <begin position="6"/>
        <end position="73"/>
    </location>
</feature>
<dbReference type="Pfam" id="PF08281">
    <property type="entry name" value="Sigma70_r4_2"/>
    <property type="match status" value="1"/>
</dbReference>
<dbReference type="EMBL" id="JASJOU010000007">
    <property type="protein sequence ID" value="MDJ1503187.1"/>
    <property type="molecule type" value="Genomic_DNA"/>
</dbReference>
<keyword evidence="5" id="KW-0804">Transcription</keyword>
<evidence type="ECO:0000256" key="5">
    <source>
        <dbReference type="ARBA" id="ARBA00023163"/>
    </source>
</evidence>
<evidence type="ECO:0000256" key="3">
    <source>
        <dbReference type="ARBA" id="ARBA00023082"/>
    </source>
</evidence>
<dbReference type="Pfam" id="PF04542">
    <property type="entry name" value="Sigma70_r2"/>
    <property type="match status" value="1"/>
</dbReference>
<evidence type="ECO:0000259" key="7">
    <source>
        <dbReference type="Pfam" id="PF08281"/>
    </source>
</evidence>
<dbReference type="InterPro" id="IPR039425">
    <property type="entry name" value="RNA_pol_sigma-70-like"/>
</dbReference>
<dbReference type="CDD" id="cd06171">
    <property type="entry name" value="Sigma70_r4"/>
    <property type="match status" value="1"/>
</dbReference>
<dbReference type="AlphaFoldDB" id="A0AAE3R7W4"/>
<proteinExistence type="inferred from homology"/>
<reference evidence="8" key="1">
    <citation type="submission" date="2023-05" db="EMBL/GenBank/DDBJ databases">
        <authorList>
            <person name="Zhang X."/>
        </authorList>
    </citation>
    <scope>NUCLEOTIDE SEQUENCE</scope>
    <source>
        <strain evidence="8">BD1B2-1</strain>
    </source>
</reference>
<dbReference type="GO" id="GO:0006352">
    <property type="term" value="P:DNA-templated transcription initiation"/>
    <property type="evidence" value="ECO:0007669"/>
    <property type="project" value="InterPro"/>
</dbReference>
<dbReference type="Gene3D" id="1.10.1740.10">
    <property type="match status" value="1"/>
</dbReference>
<sequence>MTFEEIYTQYSPKVYRLCMGYVNDPDQAKDLVQDTFIQVWDYLPGFRNESGVGTWVFTIATNTCLRQLKKEKKQSRTEMPLQLEEKPADTMDEQVAFLYKCIASLEENERLIISLVLEEVPQKQIADIIGISEGNIRVRIHRIKEKLSSIMKYHGQL</sequence>
<evidence type="ECO:0000259" key="6">
    <source>
        <dbReference type="Pfam" id="PF04542"/>
    </source>
</evidence>
<dbReference type="Proteomes" id="UP001232063">
    <property type="component" value="Unassembled WGS sequence"/>
</dbReference>
<dbReference type="InterPro" id="IPR007627">
    <property type="entry name" value="RNA_pol_sigma70_r2"/>
</dbReference>